<keyword evidence="3" id="KW-0694">RNA-binding</keyword>
<dbReference type="KEGG" id="rca:Rcas_3191"/>
<dbReference type="NCBIfam" id="TIGR00029">
    <property type="entry name" value="S20"/>
    <property type="match status" value="1"/>
</dbReference>
<evidence type="ECO:0000256" key="2">
    <source>
        <dbReference type="ARBA" id="ARBA00022730"/>
    </source>
</evidence>
<dbReference type="GO" id="GO:0015935">
    <property type="term" value="C:small ribosomal subunit"/>
    <property type="evidence" value="ECO:0007669"/>
    <property type="project" value="TreeGrafter"/>
</dbReference>
<dbReference type="eggNOG" id="COG0268">
    <property type="taxonomic scope" value="Bacteria"/>
</dbReference>
<proteinExistence type="inferred from homology"/>
<keyword evidence="9" id="KW-1185">Reference proteome</keyword>
<dbReference type="GO" id="GO:0005829">
    <property type="term" value="C:cytosol"/>
    <property type="evidence" value="ECO:0007669"/>
    <property type="project" value="TreeGrafter"/>
</dbReference>
<dbReference type="PANTHER" id="PTHR33398:SF1">
    <property type="entry name" value="SMALL RIBOSOMAL SUBUNIT PROTEIN BS20C"/>
    <property type="match status" value="1"/>
</dbReference>
<name>A7NNV1_ROSCS</name>
<keyword evidence="2" id="KW-0699">rRNA-binding</keyword>
<evidence type="ECO:0000313" key="8">
    <source>
        <dbReference type="EMBL" id="ABU59245.1"/>
    </source>
</evidence>
<evidence type="ECO:0000256" key="4">
    <source>
        <dbReference type="ARBA" id="ARBA00022980"/>
    </source>
</evidence>
<evidence type="ECO:0000256" key="6">
    <source>
        <dbReference type="ARBA" id="ARBA00035136"/>
    </source>
</evidence>
<dbReference type="AlphaFoldDB" id="A7NNV1"/>
<dbReference type="HOGENOM" id="CLU_160655_5_1_0"/>
<evidence type="ECO:0000256" key="5">
    <source>
        <dbReference type="ARBA" id="ARBA00023274"/>
    </source>
</evidence>
<dbReference type="EMBL" id="CP000804">
    <property type="protein sequence ID" value="ABU59245.1"/>
    <property type="molecule type" value="Genomic_DNA"/>
</dbReference>
<dbReference type="InterPro" id="IPR036510">
    <property type="entry name" value="Ribosomal_bS20_sf"/>
</dbReference>
<organism evidence="8 9">
    <name type="scientific">Roseiflexus castenholzii (strain DSM 13941 / HLO8)</name>
    <dbReference type="NCBI Taxonomy" id="383372"/>
    <lineage>
        <taxon>Bacteria</taxon>
        <taxon>Bacillati</taxon>
        <taxon>Chloroflexota</taxon>
        <taxon>Chloroflexia</taxon>
        <taxon>Chloroflexales</taxon>
        <taxon>Roseiflexineae</taxon>
        <taxon>Roseiflexaceae</taxon>
        <taxon>Roseiflexus</taxon>
    </lineage>
</organism>
<dbReference type="PANTHER" id="PTHR33398">
    <property type="entry name" value="30S RIBOSOMAL PROTEIN S20"/>
    <property type="match status" value="1"/>
</dbReference>
<dbReference type="Gene3D" id="1.20.58.110">
    <property type="entry name" value="Ribosomal protein S20"/>
    <property type="match status" value="1"/>
</dbReference>
<dbReference type="SUPFAM" id="SSF46992">
    <property type="entry name" value="Ribosomal protein S20"/>
    <property type="match status" value="1"/>
</dbReference>
<dbReference type="STRING" id="383372.Rcas_3191"/>
<gene>
    <name evidence="8" type="ordered locus">Rcas_3191</name>
</gene>
<comment type="similarity">
    <text evidence="1">Belongs to the bacterial ribosomal protein bS20 family.</text>
</comment>
<dbReference type="Proteomes" id="UP000000263">
    <property type="component" value="Chromosome"/>
</dbReference>
<dbReference type="GO" id="GO:0003735">
    <property type="term" value="F:structural constituent of ribosome"/>
    <property type="evidence" value="ECO:0007669"/>
    <property type="project" value="InterPro"/>
</dbReference>
<reference evidence="8 9" key="1">
    <citation type="submission" date="2007-08" db="EMBL/GenBank/DDBJ databases">
        <title>Complete sequence of Roseiflexus castenholzii DSM 13941.</title>
        <authorList>
            <consortium name="US DOE Joint Genome Institute"/>
            <person name="Copeland A."/>
            <person name="Lucas S."/>
            <person name="Lapidus A."/>
            <person name="Barry K."/>
            <person name="Glavina del Rio T."/>
            <person name="Dalin E."/>
            <person name="Tice H."/>
            <person name="Pitluck S."/>
            <person name="Thompson L.S."/>
            <person name="Brettin T."/>
            <person name="Bruce D."/>
            <person name="Detter J.C."/>
            <person name="Han C."/>
            <person name="Tapia R."/>
            <person name="Schmutz J."/>
            <person name="Larimer F."/>
            <person name="Land M."/>
            <person name="Hauser L."/>
            <person name="Kyrpides N."/>
            <person name="Mikhailova N."/>
            <person name="Bryant D.A."/>
            <person name="Hanada S."/>
            <person name="Tsukatani Y."/>
            <person name="Richardson P."/>
        </authorList>
    </citation>
    <scope>NUCLEOTIDE SEQUENCE [LARGE SCALE GENOMIC DNA]</scope>
    <source>
        <strain evidence="9">DSM 13941 / HLO8</strain>
    </source>
</reference>
<sequence>MYRSRVKTAIRKAERAIFAGAPEPELVREAMSLLDRAAVKGIIHKNNAARRKSRLAKKLAKATATPTS</sequence>
<dbReference type="Pfam" id="PF01649">
    <property type="entry name" value="Ribosomal_S20p"/>
    <property type="match status" value="1"/>
</dbReference>
<accession>A7NNV1</accession>
<keyword evidence="5" id="KW-0687">Ribonucleoprotein</keyword>
<dbReference type="GO" id="GO:0006412">
    <property type="term" value="P:translation"/>
    <property type="evidence" value="ECO:0007669"/>
    <property type="project" value="InterPro"/>
</dbReference>
<dbReference type="GO" id="GO:0070181">
    <property type="term" value="F:small ribosomal subunit rRNA binding"/>
    <property type="evidence" value="ECO:0007669"/>
    <property type="project" value="TreeGrafter"/>
</dbReference>
<evidence type="ECO:0000256" key="1">
    <source>
        <dbReference type="ARBA" id="ARBA00007634"/>
    </source>
</evidence>
<evidence type="ECO:0000313" key="9">
    <source>
        <dbReference type="Proteomes" id="UP000000263"/>
    </source>
</evidence>
<evidence type="ECO:0000256" key="3">
    <source>
        <dbReference type="ARBA" id="ARBA00022884"/>
    </source>
</evidence>
<keyword evidence="4 8" id="KW-0689">Ribosomal protein</keyword>
<dbReference type="InterPro" id="IPR002583">
    <property type="entry name" value="Ribosomal_bS20"/>
</dbReference>
<evidence type="ECO:0000256" key="7">
    <source>
        <dbReference type="ARBA" id="ARBA00035343"/>
    </source>
</evidence>
<protein>
    <recommendedName>
        <fullName evidence="6">Small ribosomal subunit protein bS20</fullName>
    </recommendedName>
    <alternativeName>
        <fullName evidence="7">30S ribosomal protein S20</fullName>
    </alternativeName>
</protein>